<keyword evidence="2" id="KW-0808">Transferase</keyword>
<accession>A0A653A946</accession>
<dbReference type="EMBL" id="UPXX01000027">
    <property type="protein sequence ID" value="VBB44162.1"/>
    <property type="molecule type" value="Genomic_DNA"/>
</dbReference>
<name>A0A653A946_UNCDX</name>
<protein>
    <submittedName>
        <fullName evidence="2">Putative Group 1 glycosyl transferase</fullName>
    </submittedName>
</protein>
<evidence type="ECO:0000259" key="1">
    <source>
        <dbReference type="Pfam" id="PF00534"/>
    </source>
</evidence>
<evidence type="ECO:0000313" key="2">
    <source>
        <dbReference type="EMBL" id="VBB44162.1"/>
    </source>
</evidence>
<dbReference type="Pfam" id="PF00534">
    <property type="entry name" value="Glycos_transf_1"/>
    <property type="match status" value="1"/>
</dbReference>
<dbReference type="PANTHER" id="PTHR45919:SF1">
    <property type="entry name" value="GDP-MAN:MAN(3)GLCNAC(2)-PP-DOL ALPHA-1,2-MANNOSYLTRANSFERASE"/>
    <property type="match status" value="1"/>
</dbReference>
<dbReference type="AlphaFoldDB" id="A0A653A946"/>
<gene>
    <name evidence="2" type="ORF">TRIP_B330334</name>
</gene>
<proteinExistence type="predicted"/>
<dbReference type="GO" id="GO:0004377">
    <property type="term" value="F:GDP-Man:Man(3)GlcNAc(2)-PP-Dol alpha-1,2-mannosyltransferase activity"/>
    <property type="evidence" value="ECO:0007669"/>
    <property type="project" value="InterPro"/>
</dbReference>
<dbReference type="PANTHER" id="PTHR45919">
    <property type="entry name" value="GDP-MAN:MAN(3)GLCNAC(2)-PP-DOL ALPHA-1,2-MANNOSYLTRANSFERASE"/>
    <property type="match status" value="1"/>
</dbReference>
<reference evidence="2" key="1">
    <citation type="submission" date="2018-07" db="EMBL/GenBank/DDBJ databases">
        <authorList>
            <consortium name="Genoscope - CEA"/>
            <person name="William W."/>
        </authorList>
    </citation>
    <scope>NUCLEOTIDE SEQUENCE</scope>
    <source>
        <strain evidence="2">IK1</strain>
    </source>
</reference>
<dbReference type="Gene3D" id="3.40.50.2000">
    <property type="entry name" value="Glycogen Phosphorylase B"/>
    <property type="match status" value="1"/>
</dbReference>
<dbReference type="InterPro" id="IPR001296">
    <property type="entry name" value="Glyco_trans_1"/>
</dbReference>
<sequence>MTRKRILMIQPSLQPPGGGNGVCCWMLQALRDDYALGVLSWRPVELAPINEHFGTTLRPSDLRCLLYPPLLRRFTDRLPGAWSLLKTFMLLKWSRTIQPCFNLLISAHNEADLGRPGIQYIHYPWNYFPRPSADQRWYANRVTSALYYRLLPGFLDYSRDRVKQNLTLVNSDWTGKLVKDLYPGIETRTLYPPVLGDFPSIPWERREEGFICLGRISPEKEIEKVIRILNLVRNKGRPLHLHIVGPEDNLEYASLIRTIAQKHAAWVELTGTLPRAELSRLIAAHRYGIHGMSEEHYGMAVAEMVQAGCIVFVPNGGGQVEIVGRHEPLLYQTEAEAAKKIVRVLKSMQEQDRLRAHLASLRARCSRDRFISEFREIVEHMIACPSR</sequence>
<dbReference type="SUPFAM" id="SSF53756">
    <property type="entry name" value="UDP-Glycosyltransferase/glycogen phosphorylase"/>
    <property type="match status" value="1"/>
</dbReference>
<dbReference type="GO" id="GO:0006487">
    <property type="term" value="P:protein N-linked glycosylation"/>
    <property type="evidence" value="ECO:0007669"/>
    <property type="project" value="TreeGrafter"/>
</dbReference>
<feature type="domain" description="Glycosyl transferase family 1" evidence="1">
    <location>
        <begin position="204"/>
        <end position="354"/>
    </location>
</feature>
<dbReference type="GO" id="GO:0016020">
    <property type="term" value="C:membrane"/>
    <property type="evidence" value="ECO:0007669"/>
    <property type="project" value="TreeGrafter"/>
</dbReference>
<organism evidence="2">
    <name type="scientific">Uncultured Desulfatiglans sp</name>
    <dbReference type="NCBI Taxonomy" id="1748965"/>
    <lineage>
        <taxon>Bacteria</taxon>
        <taxon>Pseudomonadati</taxon>
        <taxon>Thermodesulfobacteriota</taxon>
        <taxon>Desulfobacteria</taxon>
        <taxon>Desulfatiglandales</taxon>
        <taxon>Desulfatiglandaceae</taxon>
        <taxon>Desulfatiglans</taxon>
        <taxon>environmental samples</taxon>
    </lineage>
</organism>
<dbReference type="InterPro" id="IPR038013">
    <property type="entry name" value="ALG11"/>
</dbReference>